<name>A0ACC3CIH9_PYRYE</name>
<evidence type="ECO:0000313" key="2">
    <source>
        <dbReference type="Proteomes" id="UP000798662"/>
    </source>
</evidence>
<keyword evidence="2" id="KW-1185">Reference proteome</keyword>
<reference evidence="1" key="1">
    <citation type="submission" date="2019-11" db="EMBL/GenBank/DDBJ databases">
        <title>Nori genome reveals adaptations in red seaweeds to the harsh intertidal environment.</title>
        <authorList>
            <person name="Wang D."/>
            <person name="Mao Y."/>
        </authorList>
    </citation>
    <scope>NUCLEOTIDE SEQUENCE</scope>
    <source>
        <tissue evidence="1">Gametophyte</tissue>
    </source>
</reference>
<dbReference type="Proteomes" id="UP000798662">
    <property type="component" value="Chromosome 3"/>
</dbReference>
<proteinExistence type="predicted"/>
<gene>
    <name evidence="1" type="ORF">I4F81_012060</name>
</gene>
<organism evidence="1 2">
    <name type="scientific">Pyropia yezoensis</name>
    <name type="common">Susabi-nori</name>
    <name type="synonym">Porphyra yezoensis</name>
    <dbReference type="NCBI Taxonomy" id="2788"/>
    <lineage>
        <taxon>Eukaryota</taxon>
        <taxon>Rhodophyta</taxon>
        <taxon>Bangiophyceae</taxon>
        <taxon>Bangiales</taxon>
        <taxon>Bangiaceae</taxon>
        <taxon>Pyropia</taxon>
    </lineage>
</organism>
<dbReference type="EMBL" id="CM020620">
    <property type="protein sequence ID" value="KAK1869586.1"/>
    <property type="molecule type" value="Genomic_DNA"/>
</dbReference>
<protein>
    <submittedName>
        <fullName evidence="1">Uncharacterized protein</fullName>
    </submittedName>
</protein>
<evidence type="ECO:0000313" key="1">
    <source>
        <dbReference type="EMBL" id="KAK1869586.1"/>
    </source>
</evidence>
<sequence length="88" mass="8884">MRLYAAIDAGDVASVAAAWARSPAVVYVGALRPPAVGYEAVVGAMAAEWEEGGVPVTSATNVFEAKNGEWYLIARMATPLSAAGGGAS</sequence>
<comment type="caution">
    <text evidence="1">The sequence shown here is derived from an EMBL/GenBank/DDBJ whole genome shotgun (WGS) entry which is preliminary data.</text>
</comment>
<accession>A0ACC3CIH9</accession>